<accession>A0A7J0BGA1</accession>
<evidence type="ECO:0000313" key="2">
    <source>
        <dbReference type="Proteomes" id="UP000503840"/>
    </source>
</evidence>
<keyword evidence="2" id="KW-1185">Reference proteome</keyword>
<sequence length="392" mass="44108">MRIVHFAVTPLAGAPLRIVQMLNAHTGHSARLVDLCRYGTEDFGQDVVFSETPELAMELAAQADIIHFHNYLDLDNTQFAPIDFRALQRKGTLFIRHFHSHPDLVASRMGITANALLAQDIPALVIAQFQERYYPKAHVVPNFVPEHDPLYLPATVPLRHDVFYSPTNFRDAWDCRWNTKAAPQTHCAIMAACKKADASWVLVHKTPLRRTLALKQASRIVVDDLTTGSYHLTGLEALSQGKPVLAYLDERTRSIMQHFSGTAENPFINIKLEDALPVLNYLLAAPDEAAEIGMASREFMLTRWRSDEMVQRISEAYAMLAHDPASVTRQPELQLDCCSRRFFALTLPDIIHTSRKARDKAQIRPQNPPMHLMDEETADAADTTVALNKQVA</sequence>
<evidence type="ECO:0000313" key="1">
    <source>
        <dbReference type="EMBL" id="GFM32558.1"/>
    </source>
</evidence>
<dbReference type="Proteomes" id="UP000503840">
    <property type="component" value="Unassembled WGS sequence"/>
</dbReference>
<organism evidence="1 2">
    <name type="scientific">Desulfovibrio subterraneus</name>
    <dbReference type="NCBI Taxonomy" id="2718620"/>
    <lineage>
        <taxon>Bacteria</taxon>
        <taxon>Pseudomonadati</taxon>
        <taxon>Thermodesulfobacteriota</taxon>
        <taxon>Desulfovibrionia</taxon>
        <taxon>Desulfovibrionales</taxon>
        <taxon>Desulfovibrionaceae</taxon>
        <taxon>Desulfovibrio</taxon>
    </lineage>
</organism>
<dbReference type="AlphaFoldDB" id="A0A7J0BGA1"/>
<comment type="caution">
    <text evidence="1">The sequence shown here is derived from an EMBL/GenBank/DDBJ whole genome shotgun (WGS) entry which is preliminary data.</text>
</comment>
<name>A0A7J0BGA1_9BACT</name>
<reference evidence="1 2" key="1">
    <citation type="submission" date="2020-05" db="EMBL/GenBank/DDBJ databases">
        <title>Draft genome sequence of Desulfovibrio sp. strain HN2T.</title>
        <authorList>
            <person name="Ueno A."/>
            <person name="Tamazawa S."/>
            <person name="Tamamura S."/>
            <person name="Murakami T."/>
            <person name="Kiyama T."/>
            <person name="Inomata H."/>
            <person name="Amano Y."/>
            <person name="Miyakawa K."/>
            <person name="Tamaki H."/>
            <person name="Naganuma T."/>
            <person name="Kaneko K."/>
        </authorList>
    </citation>
    <scope>NUCLEOTIDE SEQUENCE [LARGE SCALE GENOMIC DNA]</scope>
    <source>
        <strain evidence="1 2">HN2</strain>
    </source>
</reference>
<dbReference type="SUPFAM" id="SSF53756">
    <property type="entry name" value="UDP-Glycosyltransferase/glycogen phosphorylase"/>
    <property type="match status" value="1"/>
</dbReference>
<dbReference type="EMBL" id="BLVO01000012">
    <property type="protein sequence ID" value="GFM32558.1"/>
    <property type="molecule type" value="Genomic_DNA"/>
</dbReference>
<protein>
    <submittedName>
        <fullName evidence="1">Uncharacterized protein</fullName>
    </submittedName>
</protein>
<proteinExistence type="predicted"/>
<dbReference type="RefSeq" id="WP_174404257.1">
    <property type="nucleotide sequence ID" value="NZ_BLVO01000012.1"/>
</dbReference>
<gene>
    <name evidence="1" type="ORF">DSM101010T_09230</name>
</gene>